<proteinExistence type="predicted"/>
<dbReference type="InParanoid" id="A0A6P8ZSR4"/>
<protein>
    <submittedName>
        <fullName evidence="2">Uncharacterized protein LOC117649534</fullName>
    </submittedName>
</protein>
<evidence type="ECO:0000313" key="1">
    <source>
        <dbReference type="Proteomes" id="UP000515158"/>
    </source>
</evidence>
<dbReference type="GeneID" id="117649534"/>
<evidence type="ECO:0000313" key="2">
    <source>
        <dbReference type="RefSeq" id="XP_034248299.1"/>
    </source>
</evidence>
<dbReference type="Proteomes" id="UP000515158">
    <property type="component" value="Unplaced"/>
</dbReference>
<accession>A0A6P8ZSR4</accession>
<dbReference type="RefSeq" id="XP_034248299.1">
    <property type="nucleotide sequence ID" value="XM_034392408.1"/>
</dbReference>
<dbReference type="AlphaFoldDB" id="A0A6P8ZSR4"/>
<dbReference type="KEGG" id="tpal:117649534"/>
<organism evidence="2">
    <name type="scientific">Thrips palmi</name>
    <name type="common">Melon thrips</name>
    <dbReference type="NCBI Taxonomy" id="161013"/>
    <lineage>
        <taxon>Eukaryota</taxon>
        <taxon>Metazoa</taxon>
        <taxon>Ecdysozoa</taxon>
        <taxon>Arthropoda</taxon>
        <taxon>Hexapoda</taxon>
        <taxon>Insecta</taxon>
        <taxon>Pterygota</taxon>
        <taxon>Neoptera</taxon>
        <taxon>Paraneoptera</taxon>
        <taxon>Thysanoptera</taxon>
        <taxon>Terebrantia</taxon>
        <taxon>Thripoidea</taxon>
        <taxon>Thripidae</taxon>
        <taxon>Thrips</taxon>
    </lineage>
</organism>
<sequence length="145" mass="15825">MAAGSPPRVEVSELNDLLIRCMASKLPEPEQQNVLAWACRLREDRRLSSLQLLLEALLDAVKPGGRLDGRFAEPVPSDRALPTVQEISQMGVSVRALLDVGVQADAGWARDAVREYAVHPEPAMFLGVQPKPRNGAMCYMSVFGS</sequence>
<name>A0A6P8ZSR4_THRPL</name>
<keyword evidence="1" id="KW-1185">Reference proteome</keyword>
<reference evidence="2" key="1">
    <citation type="submission" date="2025-08" db="UniProtKB">
        <authorList>
            <consortium name="RefSeq"/>
        </authorList>
    </citation>
    <scope>IDENTIFICATION</scope>
    <source>
        <tissue evidence="2">Total insect</tissue>
    </source>
</reference>
<gene>
    <name evidence="2" type="primary">LOC117649534</name>
</gene>